<evidence type="ECO:0000313" key="1">
    <source>
        <dbReference type="EMBL" id="DAF85404.1"/>
    </source>
</evidence>
<accession>A0A8S5TT65</accession>
<reference evidence="1" key="1">
    <citation type="journal article" date="2021" name="Proc. Natl. Acad. Sci. U.S.A.">
        <title>A Catalog of Tens of Thousands of Viruses from Human Metagenomes Reveals Hidden Associations with Chronic Diseases.</title>
        <authorList>
            <person name="Tisza M.J."/>
            <person name="Buck C.B."/>
        </authorList>
    </citation>
    <scope>NUCLEOTIDE SEQUENCE</scope>
    <source>
        <strain evidence="1">Ctzm5103</strain>
    </source>
</reference>
<name>A0A8S5TT65_9CAUD</name>
<protein>
    <submittedName>
        <fullName evidence="1">Uncharacterized protein</fullName>
    </submittedName>
</protein>
<sequence>MSALSDFNLTDWFNSSFSVEEKNILLQCPLFSEPAGSGTKCASFFLSQTLQWYSKKDNSDIVLKVCDKIIELFNNDNKNMSLNDLHFFYTFVISAVYKFRDTWAGDLVIELCNKSIDIAPNVINDFEYKPEHVGFNTLIAIEKKAKNWPRVLELSRLAMSQGWSGKYSAWAAEAEKNYN</sequence>
<organism evidence="1">
    <name type="scientific">Siphoviridae sp. ctzm5103</name>
    <dbReference type="NCBI Taxonomy" id="2825750"/>
    <lineage>
        <taxon>Viruses</taxon>
        <taxon>Duplodnaviria</taxon>
        <taxon>Heunggongvirae</taxon>
        <taxon>Uroviricota</taxon>
        <taxon>Caudoviricetes</taxon>
    </lineage>
</organism>
<proteinExistence type="predicted"/>
<dbReference type="EMBL" id="BK015926">
    <property type="protein sequence ID" value="DAF85404.1"/>
    <property type="molecule type" value="Genomic_DNA"/>
</dbReference>